<dbReference type="InterPro" id="IPR007459">
    <property type="entry name" value="DNA_pol3_chi"/>
</dbReference>
<dbReference type="EMBL" id="CP097635">
    <property type="protein sequence ID" value="URI06661.1"/>
    <property type="molecule type" value="Genomic_DNA"/>
</dbReference>
<dbReference type="Proteomes" id="UP001056201">
    <property type="component" value="Chromosome 1"/>
</dbReference>
<keyword evidence="2" id="KW-1185">Reference proteome</keyword>
<dbReference type="RefSeq" id="WP_250194923.1">
    <property type="nucleotide sequence ID" value="NZ_CP097635.1"/>
</dbReference>
<dbReference type="Gene3D" id="3.40.50.10110">
    <property type="entry name" value="DNA polymerase III subunit chi"/>
    <property type="match status" value="1"/>
</dbReference>
<gene>
    <name evidence="1" type="ORF">MW290_12210</name>
</gene>
<protein>
    <submittedName>
        <fullName evidence="1">DNA polymerase III subunit chi</fullName>
    </submittedName>
</protein>
<reference evidence="1" key="1">
    <citation type="submission" date="2022-05" db="EMBL/GenBank/DDBJ databases">
        <title>An RpoN-dependent PEP-CTERM gene is involved in floc formation of an Aquincola tertiaricarbonis strain.</title>
        <authorList>
            <person name="Qiu D."/>
            <person name="Xia M."/>
        </authorList>
    </citation>
    <scope>NUCLEOTIDE SEQUENCE</scope>
    <source>
        <strain evidence="1">RN12</strain>
    </source>
</reference>
<dbReference type="InterPro" id="IPR036768">
    <property type="entry name" value="PolIII_chi_sf"/>
</dbReference>
<evidence type="ECO:0000313" key="1">
    <source>
        <dbReference type="EMBL" id="URI06661.1"/>
    </source>
</evidence>
<name>A0ABY4S054_AQUTE</name>
<sequence length="152" mass="16297">MPATVEFHTGMADKIGFACRLLRKAYAKGAQVAVTGAPELLRQLDEALWLFEPQQFVPHARLKAGQAPTPRLARTPLWLLDPGAAAPHREVLVNLGPGLPDEPEAFQRVIELVGAAPDDRDAGRRRWRAYEAGGAKIVHHAQGAATGAQGAA</sequence>
<proteinExistence type="predicted"/>
<accession>A0ABY4S054</accession>
<dbReference type="PANTHER" id="PTHR38767:SF1">
    <property type="entry name" value="DNA POLYMERASE III SUBUNIT CHI"/>
    <property type="match status" value="1"/>
</dbReference>
<evidence type="ECO:0000313" key="2">
    <source>
        <dbReference type="Proteomes" id="UP001056201"/>
    </source>
</evidence>
<dbReference type="PANTHER" id="PTHR38767">
    <property type="entry name" value="DNA POLYMERASE III SUBUNIT CHI"/>
    <property type="match status" value="1"/>
</dbReference>
<dbReference type="SUPFAM" id="SSF102400">
    <property type="entry name" value="DNA polymerase III chi subunit"/>
    <property type="match status" value="1"/>
</dbReference>
<organism evidence="1 2">
    <name type="scientific">Aquincola tertiaricarbonis</name>
    <dbReference type="NCBI Taxonomy" id="391953"/>
    <lineage>
        <taxon>Bacteria</taxon>
        <taxon>Pseudomonadati</taxon>
        <taxon>Pseudomonadota</taxon>
        <taxon>Betaproteobacteria</taxon>
        <taxon>Burkholderiales</taxon>
        <taxon>Sphaerotilaceae</taxon>
        <taxon>Aquincola</taxon>
    </lineage>
</organism>
<dbReference type="Pfam" id="PF04364">
    <property type="entry name" value="DNA_pol3_chi"/>
    <property type="match status" value="1"/>
</dbReference>